<reference evidence="2" key="1">
    <citation type="submission" date="2020-07" db="EMBL/GenBank/DDBJ databases">
        <authorList>
            <person name="Lin J."/>
        </authorList>
    </citation>
    <scope>NUCLEOTIDE SEQUENCE</scope>
</reference>
<sequence>MAEGTRLRDLSDNIHSLEEKYQKLGAEHQSKMEELTHQIAEVREIGLKQYDALWVEATRRHEELLKLLLVQQSTIHIQGRTTSPEDKVPYGLKLGSSNCKVPDF</sequence>
<name>A0A6V7PW59_ANACO</name>
<feature type="coiled-coil region" evidence="1">
    <location>
        <begin position="7"/>
        <end position="34"/>
    </location>
</feature>
<dbReference type="EMBL" id="LR862152">
    <property type="protein sequence ID" value="CAD1835001.1"/>
    <property type="molecule type" value="Genomic_DNA"/>
</dbReference>
<organism evidence="2">
    <name type="scientific">Ananas comosus var. bracteatus</name>
    <name type="common">red pineapple</name>
    <dbReference type="NCBI Taxonomy" id="296719"/>
    <lineage>
        <taxon>Eukaryota</taxon>
        <taxon>Viridiplantae</taxon>
        <taxon>Streptophyta</taxon>
        <taxon>Embryophyta</taxon>
        <taxon>Tracheophyta</taxon>
        <taxon>Spermatophyta</taxon>
        <taxon>Magnoliopsida</taxon>
        <taxon>Liliopsida</taxon>
        <taxon>Poales</taxon>
        <taxon>Bromeliaceae</taxon>
        <taxon>Bromelioideae</taxon>
        <taxon>Ananas</taxon>
    </lineage>
</organism>
<evidence type="ECO:0000313" key="2">
    <source>
        <dbReference type="EMBL" id="CAD1835001.1"/>
    </source>
</evidence>
<dbReference type="AlphaFoldDB" id="A0A6V7PW59"/>
<gene>
    <name evidence="2" type="ORF">CB5_LOCUS18212</name>
</gene>
<proteinExistence type="predicted"/>
<keyword evidence="1" id="KW-0175">Coiled coil</keyword>
<protein>
    <submittedName>
        <fullName evidence="2">Uncharacterized protein</fullName>
    </submittedName>
</protein>
<evidence type="ECO:0000256" key="1">
    <source>
        <dbReference type="SAM" id="Coils"/>
    </source>
</evidence>
<accession>A0A6V7PW59</accession>